<dbReference type="SUPFAM" id="SSF54427">
    <property type="entry name" value="NTF2-like"/>
    <property type="match status" value="1"/>
</dbReference>
<evidence type="ECO:0000313" key="3">
    <source>
        <dbReference type="Proteomes" id="UP001153069"/>
    </source>
</evidence>
<name>A0A9N8HJ45_9STRA</name>
<sequence length="202" mass="22590">MGFLKLITGSKAGKSKHKGGSKQRRKQNDVDASLTVNESQVSNSSFKFSNEQIIEQYMAAKNRHASVEELLEFWTSDKAKAKFDDHGSMTARQLLTEINNLNQGFEDMMFTFESIEEVEPGVVLVEQLVVTGTHTSDLKFMDFPVIPKTNRHVVLDPERLYFTVKNGKITKMEDTALGNLTGPPGMYMAVGGKLIKPSKQEN</sequence>
<feature type="region of interest" description="Disordered" evidence="1">
    <location>
        <begin position="7"/>
        <end position="31"/>
    </location>
</feature>
<gene>
    <name evidence="2" type="ORF">SEMRO_832_G208480.1</name>
</gene>
<feature type="compositionally biased region" description="Basic residues" evidence="1">
    <location>
        <begin position="13"/>
        <end position="25"/>
    </location>
</feature>
<accession>A0A9N8HJ45</accession>
<evidence type="ECO:0008006" key="4">
    <source>
        <dbReference type="Google" id="ProtNLM"/>
    </source>
</evidence>
<evidence type="ECO:0000256" key="1">
    <source>
        <dbReference type="SAM" id="MobiDB-lite"/>
    </source>
</evidence>
<proteinExistence type="predicted"/>
<dbReference type="AlphaFoldDB" id="A0A9N8HJ45"/>
<keyword evidence="3" id="KW-1185">Reference proteome</keyword>
<dbReference type="Gene3D" id="3.10.450.50">
    <property type="match status" value="1"/>
</dbReference>
<evidence type="ECO:0000313" key="2">
    <source>
        <dbReference type="EMBL" id="CAB9517118.1"/>
    </source>
</evidence>
<protein>
    <recommendedName>
        <fullName evidence="4">SnoaL-like domain-containing protein</fullName>
    </recommendedName>
</protein>
<dbReference type="InterPro" id="IPR032710">
    <property type="entry name" value="NTF2-like_dom_sf"/>
</dbReference>
<organism evidence="2 3">
    <name type="scientific">Seminavis robusta</name>
    <dbReference type="NCBI Taxonomy" id="568900"/>
    <lineage>
        <taxon>Eukaryota</taxon>
        <taxon>Sar</taxon>
        <taxon>Stramenopiles</taxon>
        <taxon>Ochrophyta</taxon>
        <taxon>Bacillariophyta</taxon>
        <taxon>Bacillariophyceae</taxon>
        <taxon>Bacillariophycidae</taxon>
        <taxon>Naviculales</taxon>
        <taxon>Naviculaceae</taxon>
        <taxon>Seminavis</taxon>
    </lineage>
</organism>
<comment type="caution">
    <text evidence="2">The sequence shown here is derived from an EMBL/GenBank/DDBJ whole genome shotgun (WGS) entry which is preliminary data.</text>
</comment>
<dbReference type="Proteomes" id="UP001153069">
    <property type="component" value="Unassembled WGS sequence"/>
</dbReference>
<reference evidence="2" key="1">
    <citation type="submission" date="2020-06" db="EMBL/GenBank/DDBJ databases">
        <authorList>
            <consortium name="Plant Systems Biology data submission"/>
        </authorList>
    </citation>
    <scope>NUCLEOTIDE SEQUENCE</scope>
    <source>
        <strain evidence="2">D6</strain>
    </source>
</reference>
<dbReference type="EMBL" id="CAICTM010000831">
    <property type="protein sequence ID" value="CAB9517118.1"/>
    <property type="molecule type" value="Genomic_DNA"/>
</dbReference>